<reference key="2">
    <citation type="submission" date="2011-08" db="EMBL/GenBank/DDBJ databases">
        <title>Genome sequence of Naumovozyma castellii.</title>
        <authorList>
            <person name="Gordon J.L."/>
            <person name="Armisen D."/>
            <person name="Proux-Wera E."/>
            <person name="OhEigeartaigh S.S."/>
            <person name="Byrne K.P."/>
            <person name="Wolfe K.H."/>
        </authorList>
    </citation>
    <scope>NUCLEOTIDE SEQUENCE</scope>
    <source>
        <strain>Type strain:CBS 4309</strain>
    </source>
</reference>
<dbReference type="KEGG" id="ncs:NCAS_0C01490"/>
<evidence type="ECO:0000313" key="4">
    <source>
        <dbReference type="Proteomes" id="UP000001640"/>
    </source>
</evidence>
<feature type="chain" id="PRO_5003410632" evidence="2">
    <location>
        <begin position="19"/>
        <end position="259"/>
    </location>
</feature>
<reference evidence="3 4" key="1">
    <citation type="journal article" date="2011" name="Proc. Natl. Acad. Sci. U.S.A.">
        <title>Evolutionary erosion of yeast sex chromosomes by mating-type switching accidents.</title>
        <authorList>
            <person name="Gordon J.L."/>
            <person name="Armisen D."/>
            <person name="Proux-Wera E."/>
            <person name="Oheigeartaigh S.S."/>
            <person name="Byrne K.P."/>
            <person name="Wolfe K.H."/>
        </authorList>
    </citation>
    <scope>NUCLEOTIDE SEQUENCE [LARGE SCALE GENOMIC DNA]</scope>
    <source>
        <strain evidence="4">ATCC 76901 / BCRC 22586 / CBS 4309 / NBRC 1992 / NRRL Y-12630</strain>
    </source>
</reference>
<evidence type="ECO:0000256" key="2">
    <source>
        <dbReference type="SAM" id="SignalP"/>
    </source>
</evidence>
<dbReference type="EMBL" id="HE576754">
    <property type="protein sequence ID" value="CCC69139.1"/>
    <property type="molecule type" value="Genomic_DNA"/>
</dbReference>
<feature type="signal peptide" evidence="2">
    <location>
        <begin position="1"/>
        <end position="18"/>
    </location>
</feature>
<feature type="region of interest" description="Disordered" evidence="1">
    <location>
        <begin position="124"/>
        <end position="149"/>
    </location>
</feature>
<protein>
    <submittedName>
        <fullName evidence="3">Uncharacterized protein</fullName>
    </submittedName>
</protein>
<dbReference type="Proteomes" id="UP000001640">
    <property type="component" value="Chromosome 3"/>
</dbReference>
<dbReference type="OrthoDB" id="4070717at2759"/>
<dbReference type="GeneID" id="96902723"/>
<proteinExistence type="predicted"/>
<gene>
    <name evidence="3" type="primary">NCAS0C01490</name>
    <name evidence="3" type="ordered locus">NCAS_0C01490</name>
</gene>
<accession>G0VCD0</accession>
<keyword evidence="4" id="KW-1185">Reference proteome</keyword>
<dbReference type="InParanoid" id="G0VCD0"/>
<evidence type="ECO:0000313" key="3">
    <source>
        <dbReference type="EMBL" id="CCC69139.1"/>
    </source>
</evidence>
<dbReference type="RefSeq" id="XP_003675506.1">
    <property type="nucleotide sequence ID" value="XM_003675458.1"/>
</dbReference>
<dbReference type="AlphaFoldDB" id="G0VCD0"/>
<evidence type="ECO:0000256" key="1">
    <source>
        <dbReference type="SAM" id="MobiDB-lite"/>
    </source>
</evidence>
<organism evidence="3 4">
    <name type="scientific">Naumovozyma castellii</name>
    <name type="common">Yeast</name>
    <name type="synonym">Saccharomyces castellii</name>
    <dbReference type="NCBI Taxonomy" id="27288"/>
    <lineage>
        <taxon>Eukaryota</taxon>
        <taxon>Fungi</taxon>
        <taxon>Dikarya</taxon>
        <taxon>Ascomycota</taxon>
        <taxon>Saccharomycotina</taxon>
        <taxon>Saccharomycetes</taxon>
        <taxon>Saccharomycetales</taxon>
        <taxon>Saccharomycetaceae</taxon>
        <taxon>Naumovozyma</taxon>
    </lineage>
</organism>
<keyword evidence="2" id="KW-0732">Signal</keyword>
<sequence>MLKQLIIPSTLLASAALAATNKFQVTVSTEDIGGDSIDSLDTKPLTIHFDKNSLTPELMEHLLHASNLVFPDLPEIPEFINLKEYDIVDAKTDENLITEATDTYFEEEEFETDSDGDFDEMYKKHMQQTEKKANDGDKGTDGSMNGFDDEECEEVYGDEDDEDDEDDDDFKLLSNGEKNLQAKQGTNGTMSETTQTFTSTFESTTTLTSAQAATATSMTQNSNGTTATITQEGLASNPNVFSGYISVFTFVSFISFMLL</sequence>
<name>G0VCD0_NAUCA</name>
<feature type="compositionally biased region" description="Basic and acidic residues" evidence="1">
    <location>
        <begin position="124"/>
        <end position="140"/>
    </location>
</feature>
<dbReference type="HOGENOM" id="CLU_1073969_0_0_1"/>
<dbReference type="eggNOG" id="ENOG502SC0R">
    <property type="taxonomic scope" value="Eukaryota"/>
</dbReference>
<dbReference type="OMA" id="NIIFADM"/>